<protein>
    <submittedName>
        <fullName evidence="4">Uncharacterized protein</fullName>
    </submittedName>
</protein>
<keyword evidence="2" id="KW-1133">Transmembrane helix</keyword>
<evidence type="ECO:0000256" key="1">
    <source>
        <dbReference type="SAM" id="MobiDB-lite"/>
    </source>
</evidence>
<gene>
    <name evidence="4" type="ORF">PG999_008996</name>
</gene>
<sequence>MRVALCRSIAAILLAASLPTDRAIVEAYMKFIEPPEGGLPGNYTGNSQYAIGEKIEISWVEGNMAQQYNLVMFQNWNSNSEIIQRGLPGEGKYSWVVGTSKNVEASNVFYFELQVQLANGDVRGGPTCHYFNILNVVSAVAPVIGANSGSAVPMSPPSMTTTTTACSSGTLAASTGTREPGPAGGMSTSAKLGLGVAIPTAILVGVLMGWLLFRRCQRASLNTEGSSSFGTGSQSERGSQSEQGCDKQELPALPRRTVEWVVKSELPG</sequence>
<accession>A0AAW0QJD8</accession>
<evidence type="ECO:0000256" key="3">
    <source>
        <dbReference type="SAM" id="SignalP"/>
    </source>
</evidence>
<feature type="region of interest" description="Disordered" evidence="1">
    <location>
        <begin position="150"/>
        <end position="186"/>
    </location>
</feature>
<feature type="region of interest" description="Disordered" evidence="1">
    <location>
        <begin position="222"/>
        <end position="252"/>
    </location>
</feature>
<organism evidence="4 5">
    <name type="scientific">Apiospora kogelbergensis</name>
    <dbReference type="NCBI Taxonomy" id="1337665"/>
    <lineage>
        <taxon>Eukaryota</taxon>
        <taxon>Fungi</taxon>
        <taxon>Dikarya</taxon>
        <taxon>Ascomycota</taxon>
        <taxon>Pezizomycotina</taxon>
        <taxon>Sordariomycetes</taxon>
        <taxon>Xylariomycetidae</taxon>
        <taxon>Amphisphaeriales</taxon>
        <taxon>Apiosporaceae</taxon>
        <taxon>Apiospora</taxon>
    </lineage>
</organism>
<keyword evidence="5" id="KW-1185">Reference proteome</keyword>
<feature type="compositionally biased region" description="Low complexity" evidence="1">
    <location>
        <begin position="150"/>
        <end position="177"/>
    </location>
</feature>
<feature type="chain" id="PRO_5043508510" evidence="3">
    <location>
        <begin position="24"/>
        <end position="268"/>
    </location>
</feature>
<feature type="signal peptide" evidence="3">
    <location>
        <begin position="1"/>
        <end position="23"/>
    </location>
</feature>
<keyword evidence="2" id="KW-0472">Membrane</keyword>
<keyword evidence="2" id="KW-0812">Transmembrane</keyword>
<comment type="caution">
    <text evidence="4">The sequence shown here is derived from an EMBL/GenBank/DDBJ whole genome shotgun (WGS) entry which is preliminary data.</text>
</comment>
<feature type="compositionally biased region" description="Low complexity" evidence="1">
    <location>
        <begin position="230"/>
        <end position="243"/>
    </location>
</feature>
<evidence type="ECO:0000313" key="5">
    <source>
        <dbReference type="Proteomes" id="UP001392437"/>
    </source>
</evidence>
<name>A0AAW0QJD8_9PEZI</name>
<feature type="transmembrane region" description="Helical" evidence="2">
    <location>
        <begin position="192"/>
        <end position="213"/>
    </location>
</feature>
<dbReference type="EMBL" id="JAQQWP010000008">
    <property type="protein sequence ID" value="KAK8105637.1"/>
    <property type="molecule type" value="Genomic_DNA"/>
</dbReference>
<keyword evidence="3" id="KW-0732">Signal</keyword>
<proteinExistence type="predicted"/>
<dbReference type="AlphaFoldDB" id="A0AAW0QJD8"/>
<dbReference type="Proteomes" id="UP001392437">
    <property type="component" value="Unassembled WGS sequence"/>
</dbReference>
<reference evidence="4 5" key="1">
    <citation type="submission" date="2023-01" db="EMBL/GenBank/DDBJ databases">
        <title>Analysis of 21 Apiospora genomes using comparative genomics revels a genus with tremendous synthesis potential of carbohydrate active enzymes and secondary metabolites.</title>
        <authorList>
            <person name="Sorensen T."/>
        </authorList>
    </citation>
    <scope>NUCLEOTIDE SEQUENCE [LARGE SCALE GENOMIC DNA]</scope>
    <source>
        <strain evidence="4 5">CBS 117206</strain>
    </source>
</reference>
<evidence type="ECO:0000313" key="4">
    <source>
        <dbReference type="EMBL" id="KAK8105637.1"/>
    </source>
</evidence>
<evidence type="ECO:0000256" key="2">
    <source>
        <dbReference type="SAM" id="Phobius"/>
    </source>
</evidence>